<comment type="subunit">
    <text evidence="12">NDH-1 is composed of 14 different subunits. Subunits NuoA, H, J, K, L, M, N constitute the membrane sector of the complex.</text>
</comment>
<evidence type="ECO:0000313" key="16">
    <source>
        <dbReference type="Proteomes" id="UP000318661"/>
    </source>
</evidence>
<evidence type="ECO:0000313" key="15">
    <source>
        <dbReference type="EMBL" id="TMJ04432.1"/>
    </source>
</evidence>
<comment type="cofactor">
    <cofactor evidence="12">
        <name>[4Fe-4S] cluster</name>
        <dbReference type="ChEBI" id="CHEBI:49883"/>
    </cofactor>
    <text evidence="12">Binds 2 [4Fe-4S] clusters per subunit.</text>
</comment>
<feature type="binding site" evidence="12">
    <location>
        <position position="77"/>
    </location>
    <ligand>
        <name>[4Fe-4S] cluster</name>
        <dbReference type="ChEBI" id="CHEBI:49883"/>
        <label>1</label>
    </ligand>
</feature>
<comment type="caution">
    <text evidence="15">The sequence shown here is derived from an EMBL/GenBank/DDBJ whole genome shotgun (WGS) entry which is preliminary data.</text>
</comment>
<feature type="binding site" evidence="12">
    <location>
        <position position="112"/>
    </location>
    <ligand>
        <name>[4Fe-4S] cluster</name>
        <dbReference type="ChEBI" id="CHEBI:49883"/>
        <label>2</label>
    </ligand>
</feature>
<feature type="binding site" evidence="12">
    <location>
        <position position="80"/>
    </location>
    <ligand>
        <name>[4Fe-4S] cluster</name>
        <dbReference type="ChEBI" id="CHEBI:49883"/>
        <label>1</label>
    </ligand>
</feature>
<dbReference type="Proteomes" id="UP000318661">
    <property type="component" value="Unassembled WGS sequence"/>
</dbReference>
<evidence type="ECO:0000256" key="11">
    <source>
        <dbReference type="ARBA" id="ARBA00023136"/>
    </source>
</evidence>
<evidence type="ECO:0000256" key="3">
    <source>
        <dbReference type="ARBA" id="ARBA00022719"/>
    </source>
</evidence>
<evidence type="ECO:0000256" key="4">
    <source>
        <dbReference type="ARBA" id="ARBA00022723"/>
    </source>
</evidence>
<dbReference type="InterPro" id="IPR010226">
    <property type="entry name" value="NADH_quinone_OxRdtase_chainI"/>
</dbReference>
<dbReference type="AlphaFoldDB" id="A0A537L8T3"/>
<dbReference type="PROSITE" id="PS00198">
    <property type="entry name" value="4FE4S_FER_1"/>
    <property type="match status" value="1"/>
</dbReference>
<dbReference type="PROSITE" id="PS51379">
    <property type="entry name" value="4FE4S_FER_2"/>
    <property type="match status" value="2"/>
</dbReference>
<dbReference type="InterPro" id="IPR017900">
    <property type="entry name" value="4Fe4S_Fe_S_CS"/>
</dbReference>
<feature type="binding site" evidence="12">
    <location>
        <position position="118"/>
    </location>
    <ligand>
        <name>[4Fe-4S] cluster</name>
        <dbReference type="ChEBI" id="CHEBI:49883"/>
        <label>2</label>
    </ligand>
</feature>
<comment type="similarity">
    <text evidence="12">Belongs to the complex I 23 kDa subunit family.</text>
</comment>
<keyword evidence="8 12" id="KW-0411">Iron-sulfur</keyword>
<keyword evidence="1 12" id="KW-1003">Cell membrane</keyword>
<keyword evidence="4 12" id="KW-0479">Metal-binding</keyword>
<keyword evidence="6 12" id="KW-1278">Translocase</keyword>
<evidence type="ECO:0000259" key="14">
    <source>
        <dbReference type="PROSITE" id="PS51379"/>
    </source>
</evidence>
<evidence type="ECO:0000256" key="1">
    <source>
        <dbReference type="ARBA" id="ARBA00022475"/>
    </source>
</evidence>
<dbReference type="SUPFAM" id="SSF54862">
    <property type="entry name" value="4Fe-4S ferredoxins"/>
    <property type="match status" value="1"/>
</dbReference>
<protein>
    <recommendedName>
        <fullName evidence="12">NADH-quinone oxidoreductase subunit I</fullName>
        <ecNumber evidence="12">7.1.1.-</ecNumber>
    </recommendedName>
    <alternativeName>
        <fullName evidence="12">NADH dehydrogenase I subunit I</fullName>
    </alternativeName>
    <alternativeName>
        <fullName evidence="12">NDH-1 subunit I</fullName>
    </alternativeName>
</protein>
<feature type="binding site" evidence="12">
    <location>
        <position position="115"/>
    </location>
    <ligand>
        <name>[4Fe-4S] cluster</name>
        <dbReference type="ChEBI" id="CHEBI:49883"/>
        <label>2</label>
    </ligand>
</feature>
<reference evidence="15 16" key="1">
    <citation type="journal article" date="2019" name="Nat. Microbiol.">
        <title>Mediterranean grassland soil C-N compound turnover is dependent on rainfall and depth, and is mediated by genomically divergent microorganisms.</title>
        <authorList>
            <person name="Diamond S."/>
            <person name="Andeer P.F."/>
            <person name="Li Z."/>
            <person name="Crits-Christoph A."/>
            <person name="Burstein D."/>
            <person name="Anantharaman K."/>
            <person name="Lane K.R."/>
            <person name="Thomas B.C."/>
            <person name="Pan C."/>
            <person name="Northen T.R."/>
            <person name="Banfield J.F."/>
        </authorList>
    </citation>
    <scope>NUCLEOTIDE SEQUENCE [LARGE SCALE GENOMIC DNA]</scope>
    <source>
        <strain evidence="15">NP_2</strain>
    </source>
</reference>
<dbReference type="GO" id="GO:0051539">
    <property type="term" value="F:4 iron, 4 sulfur cluster binding"/>
    <property type="evidence" value="ECO:0007669"/>
    <property type="project" value="UniProtKB-KW"/>
</dbReference>
<dbReference type="GO" id="GO:0005506">
    <property type="term" value="F:iron ion binding"/>
    <property type="evidence" value="ECO:0007669"/>
    <property type="project" value="UniProtKB-UniRule"/>
</dbReference>
<dbReference type="HAMAP" id="MF_01351">
    <property type="entry name" value="NDH1_NuoI"/>
    <property type="match status" value="1"/>
</dbReference>
<comment type="catalytic activity">
    <reaction evidence="12">
        <text>a quinone + NADH + 5 H(+)(in) = a quinol + NAD(+) + 4 H(+)(out)</text>
        <dbReference type="Rhea" id="RHEA:57888"/>
        <dbReference type="ChEBI" id="CHEBI:15378"/>
        <dbReference type="ChEBI" id="CHEBI:24646"/>
        <dbReference type="ChEBI" id="CHEBI:57540"/>
        <dbReference type="ChEBI" id="CHEBI:57945"/>
        <dbReference type="ChEBI" id="CHEBI:132124"/>
    </reaction>
</comment>
<proteinExistence type="inferred from homology"/>
<evidence type="ECO:0000256" key="13">
    <source>
        <dbReference type="SAM" id="Phobius"/>
    </source>
</evidence>
<dbReference type="PANTHER" id="PTHR10849">
    <property type="entry name" value="NADH DEHYDROGENASE UBIQUINONE IRON-SULFUR PROTEIN 8, MITOCHONDRIAL"/>
    <property type="match status" value="1"/>
</dbReference>
<accession>A0A537L8T3</accession>
<keyword evidence="11 12" id="KW-0472">Membrane</keyword>
<evidence type="ECO:0000256" key="2">
    <source>
        <dbReference type="ARBA" id="ARBA00022485"/>
    </source>
</evidence>
<comment type="subcellular location">
    <subcellularLocation>
        <location evidence="12">Cell membrane</location>
        <topology evidence="12">Peripheral membrane protein</topology>
    </subcellularLocation>
</comment>
<feature type="binding site" evidence="12">
    <location>
        <position position="74"/>
    </location>
    <ligand>
        <name>[4Fe-4S] cluster</name>
        <dbReference type="ChEBI" id="CHEBI:49883"/>
        <label>1</label>
    </ligand>
</feature>
<dbReference type="PANTHER" id="PTHR10849:SF24">
    <property type="entry name" value="NADH-QUINONE OXIDOREDUCTASE SUBUNIT I 2"/>
    <property type="match status" value="1"/>
</dbReference>
<dbReference type="GO" id="GO:0050136">
    <property type="term" value="F:NADH dehydrogenase (quinone) (non-electrogenic) activity"/>
    <property type="evidence" value="ECO:0007669"/>
    <property type="project" value="UniProtKB-UniRule"/>
</dbReference>
<keyword evidence="9 12" id="KW-0520">NAD</keyword>
<keyword evidence="5" id="KW-0677">Repeat</keyword>
<keyword evidence="13" id="KW-0812">Transmembrane</keyword>
<dbReference type="GO" id="GO:0048038">
    <property type="term" value="F:quinone binding"/>
    <property type="evidence" value="ECO:0007669"/>
    <property type="project" value="UniProtKB-KW"/>
</dbReference>
<feature type="domain" description="4Fe-4S ferredoxin-type" evidence="14">
    <location>
        <begin position="65"/>
        <end position="94"/>
    </location>
</feature>
<keyword evidence="2 12" id="KW-0004">4Fe-4S</keyword>
<feature type="binding site" evidence="12">
    <location>
        <position position="84"/>
    </location>
    <ligand>
        <name>[4Fe-4S] cluster</name>
        <dbReference type="ChEBI" id="CHEBI:49883"/>
        <label>2</label>
    </ligand>
</feature>
<keyword evidence="10 12" id="KW-0830">Ubiquinone</keyword>
<keyword evidence="13" id="KW-1133">Transmembrane helix</keyword>
<evidence type="ECO:0000256" key="6">
    <source>
        <dbReference type="ARBA" id="ARBA00022967"/>
    </source>
</evidence>
<dbReference type="NCBIfam" id="TIGR01971">
    <property type="entry name" value="NuoI"/>
    <property type="match status" value="1"/>
</dbReference>
<keyword evidence="7 12" id="KW-0408">Iron</keyword>
<comment type="function">
    <text evidence="12">NDH-1 shuttles electrons from NADH, via FMN and iron-sulfur (Fe-S) centers, to quinones in the respiratory chain. The immediate electron acceptor for the enzyme in this species is believed to be ubiquinone. Couples the redox reaction to proton translocation (for every two electrons transferred, four hydrogen ions are translocated across the cytoplasmic membrane), and thus conserves the redox energy in a proton gradient.</text>
</comment>
<evidence type="ECO:0000256" key="5">
    <source>
        <dbReference type="ARBA" id="ARBA00022737"/>
    </source>
</evidence>
<feature type="domain" description="4Fe-4S ferredoxin-type" evidence="14">
    <location>
        <begin position="103"/>
        <end position="132"/>
    </location>
</feature>
<sequence length="169" mass="19027">MSTQTMPQSGGRRFWVARVIAGIVGLVVGLRSTLRTMFEPKVTVSYPLQKVNVSPRWHGLLALPIDPETDNDKCIICFQCERVCPDRCIHIEATGKAKDRLLTRFDIEMDKCCYCGLCVEVCPTEAIVFVPHYEASTYNRANLLYDLDDLHRAAPKEPIATGVVKVRSR</sequence>
<name>A0A537L8T3_9BACT</name>
<organism evidence="15 16">
    <name type="scientific">Candidatus Segetimicrobium genomatis</name>
    <dbReference type="NCBI Taxonomy" id="2569760"/>
    <lineage>
        <taxon>Bacteria</taxon>
        <taxon>Bacillati</taxon>
        <taxon>Candidatus Sysuimicrobiota</taxon>
        <taxon>Candidatus Sysuimicrobiia</taxon>
        <taxon>Candidatus Sysuimicrobiales</taxon>
        <taxon>Candidatus Segetimicrobiaceae</taxon>
        <taxon>Candidatus Segetimicrobium</taxon>
    </lineage>
</organism>
<dbReference type="GO" id="GO:0005886">
    <property type="term" value="C:plasma membrane"/>
    <property type="evidence" value="ECO:0007669"/>
    <property type="project" value="UniProtKB-SubCell"/>
</dbReference>
<feature type="binding site" evidence="12">
    <location>
        <position position="122"/>
    </location>
    <ligand>
        <name>[4Fe-4S] cluster</name>
        <dbReference type="ChEBI" id="CHEBI:49883"/>
        <label>1</label>
    </ligand>
</feature>
<gene>
    <name evidence="12" type="primary">nuoI</name>
    <name evidence="15" type="ORF">E6G99_10420</name>
</gene>
<evidence type="ECO:0000256" key="10">
    <source>
        <dbReference type="ARBA" id="ARBA00023075"/>
    </source>
</evidence>
<dbReference type="EMBL" id="VBAJ01000264">
    <property type="protein sequence ID" value="TMJ04432.1"/>
    <property type="molecule type" value="Genomic_DNA"/>
</dbReference>
<dbReference type="EC" id="7.1.1.-" evidence="12"/>
<evidence type="ECO:0000256" key="8">
    <source>
        <dbReference type="ARBA" id="ARBA00023014"/>
    </source>
</evidence>
<evidence type="ECO:0000256" key="7">
    <source>
        <dbReference type="ARBA" id="ARBA00023004"/>
    </source>
</evidence>
<dbReference type="Gene3D" id="3.30.70.3270">
    <property type="match status" value="1"/>
</dbReference>
<keyword evidence="3 12" id="KW-0874">Quinone</keyword>
<feature type="transmembrane region" description="Helical" evidence="13">
    <location>
        <begin position="15"/>
        <end position="34"/>
    </location>
</feature>
<dbReference type="Pfam" id="PF12838">
    <property type="entry name" value="Fer4_7"/>
    <property type="match status" value="1"/>
</dbReference>
<evidence type="ECO:0000256" key="9">
    <source>
        <dbReference type="ARBA" id="ARBA00023027"/>
    </source>
</evidence>
<evidence type="ECO:0000256" key="12">
    <source>
        <dbReference type="HAMAP-Rule" id="MF_01351"/>
    </source>
</evidence>
<dbReference type="InterPro" id="IPR017896">
    <property type="entry name" value="4Fe4S_Fe-S-bd"/>
</dbReference>